<keyword evidence="10 15" id="KW-0547">Nucleotide-binding</keyword>
<dbReference type="GO" id="GO:0004636">
    <property type="term" value="F:phosphoribosyl-ATP diphosphatase activity"/>
    <property type="evidence" value="ECO:0007669"/>
    <property type="project" value="UniProtKB-UniRule"/>
</dbReference>
<dbReference type="SUPFAM" id="SSF51366">
    <property type="entry name" value="Ribulose-phoshate binding barrel"/>
    <property type="match status" value="1"/>
</dbReference>
<reference evidence="17 18" key="1">
    <citation type="submission" date="2020-08" db="EMBL/GenBank/DDBJ databases">
        <title>Draft genome sequencing of an Anaerocolumna strain isolated from anoxic soil subjected to BSD treatment.</title>
        <authorList>
            <person name="Uek A."/>
            <person name="Tonouchi A."/>
        </authorList>
    </citation>
    <scope>NUCLEOTIDE SEQUENCE [LARGE SCALE GENOMIC DNA]</scope>
    <source>
        <strain evidence="17 18">CTTW</strain>
    </source>
</reference>
<dbReference type="Pfam" id="PF01503">
    <property type="entry name" value="PRA-PH"/>
    <property type="match status" value="1"/>
</dbReference>
<evidence type="ECO:0000313" key="18">
    <source>
        <dbReference type="Proteomes" id="UP000515703"/>
    </source>
</evidence>
<dbReference type="InterPro" id="IPR013785">
    <property type="entry name" value="Aldolase_TIM"/>
</dbReference>
<comment type="subcellular location">
    <subcellularLocation>
        <location evidence="3 15">Cytoplasm</location>
    </subcellularLocation>
</comment>
<dbReference type="SUPFAM" id="SSF141734">
    <property type="entry name" value="HisI-like"/>
    <property type="match status" value="1"/>
</dbReference>
<dbReference type="Gene3D" id="3.20.20.70">
    <property type="entry name" value="Aldolase class I"/>
    <property type="match status" value="1"/>
</dbReference>
<dbReference type="GO" id="GO:0005737">
    <property type="term" value="C:cytoplasm"/>
    <property type="evidence" value="ECO:0007669"/>
    <property type="project" value="UniProtKB-SubCell"/>
</dbReference>
<evidence type="ECO:0000256" key="14">
    <source>
        <dbReference type="ARBA" id="ARBA00023268"/>
    </source>
</evidence>
<dbReference type="Pfam" id="PF01502">
    <property type="entry name" value="PRA-CH"/>
    <property type="match status" value="1"/>
</dbReference>
<dbReference type="RefSeq" id="WP_185255815.1">
    <property type="nucleotide sequence ID" value="NZ_AP023368.1"/>
</dbReference>
<dbReference type="Proteomes" id="UP000515703">
    <property type="component" value="Chromosome"/>
</dbReference>
<keyword evidence="9 15" id="KW-0028">Amino-acid biosynthesis</keyword>
<comment type="pathway">
    <text evidence="5 15">Amino-acid biosynthesis; L-histidine biosynthesis; L-histidine from 5-phospho-alpha-D-ribose 1-diphosphate: step 2/9.</text>
</comment>
<comment type="similarity">
    <text evidence="6 15">In the C-terminal section; belongs to the PRA-PH family.</text>
</comment>
<comment type="pathway">
    <text evidence="4 15">Amino-acid biosynthesis; L-histidine biosynthesis; L-histidine from 5-phospho-alpha-D-ribose 1-diphosphate: step 3/9.</text>
</comment>
<dbReference type="GO" id="GO:0004635">
    <property type="term" value="F:phosphoribosyl-AMP cyclohydrolase activity"/>
    <property type="evidence" value="ECO:0007669"/>
    <property type="project" value="UniProtKB-UniRule"/>
</dbReference>
<dbReference type="GO" id="GO:0000105">
    <property type="term" value="P:L-histidine biosynthetic process"/>
    <property type="evidence" value="ECO:0007669"/>
    <property type="project" value="UniProtKB-UniRule"/>
</dbReference>
<evidence type="ECO:0000256" key="6">
    <source>
        <dbReference type="ARBA" id="ARBA00007731"/>
    </source>
</evidence>
<dbReference type="InterPro" id="IPR008179">
    <property type="entry name" value="HisE"/>
</dbReference>
<reference evidence="17 18" key="2">
    <citation type="submission" date="2020-08" db="EMBL/GenBank/DDBJ databases">
        <authorList>
            <person name="Ueki A."/>
            <person name="Tonouchi A."/>
        </authorList>
    </citation>
    <scope>NUCLEOTIDE SEQUENCE [LARGE SCALE GENOMIC DNA]</scope>
    <source>
        <strain evidence="17 18">CTTW</strain>
    </source>
</reference>
<proteinExistence type="inferred from homology"/>
<dbReference type="Gene3D" id="1.10.287.1080">
    <property type="entry name" value="MazG-like"/>
    <property type="match status" value="1"/>
</dbReference>
<dbReference type="HAMAP" id="MF_01020">
    <property type="entry name" value="HisE"/>
    <property type="match status" value="1"/>
</dbReference>
<dbReference type="Gene3D" id="3.10.20.810">
    <property type="entry name" value="Phosphoribosyl-AMP cyclohydrolase"/>
    <property type="match status" value="1"/>
</dbReference>
<dbReference type="InterPro" id="IPR038019">
    <property type="entry name" value="PRib_AMP_CycHydrolase_sf"/>
</dbReference>
<dbReference type="GO" id="GO:0005524">
    <property type="term" value="F:ATP binding"/>
    <property type="evidence" value="ECO:0007669"/>
    <property type="project" value="UniProtKB-KW"/>
</dbReference>
<name>A0A7I8DR09_9FIRM</name>
<dbReference type="PANTHER" id="PTHR42945">
    <property type="entry name" value="HISTIDINE BIOSYNTHESIS BIFUNCTIONAL PROTEIN"/>
    <property type="match status" value="1"/>
</dbReference>
<dbReference type="HAMAP" id="MF_01021">
    <property type="entry name" value="HisI"/>
    <property type="match status" value="1"/>
</dbReference>
<dbReference type="FunFam" id="3.10.20.810:FF:000001">
    <property type="entry name" value="Histidine biosynthesis bifunctional protein HisIE"/>
    <property type="match status" value="1"/>
</dbReference>
<keyword evidence="11 15" id="KW-0378">Hydrolase</keyword>
<accession>A0A7I8DR09</accession>
<dbReference type="NCBIfam" id="NF000768">
    <property type="entry name" value="PRK00051.1"/>
    <property type="match status" value="1"/>
</dbReference>
<evidence type="ECO:0000256" key="9">
    <source>
        <dbReference type="ARBA" id="ARBA00022605"/>
    </source>
</evidence>
<comment type="similarity">
    <text evidence="7 15">In the N-terminal section; belongs to the PRA-CH family.</text>
</comment>
<evidence type="ECO:0000256" key="1">
    <source>
        <dbReference type="ARBA" id="ARBA00000024"/>
    </source>
</evidence>
<dbReference type="EC" id="3.5.4.19" evidence="15"/>
<protein>
    <recommendedName>
        <fullName evidence="15">Histidine biosynthesis bifunctional protein HisIE</fullName>
    </recommendedName>
    <domain>
        <recommendedName>
            <fullName evidence="15">Phosphoribosyl-AMP cyclohydrolase</fullName>
            <shortName evidence="15">PRA-CH</shortName>
            <ecNumber evidence="15">3.5.4.19</ecNumber>
        </recommendedName>
    </domain>
    <domain>
        <recommendedName>
            <fullName evidence="15">Phosphoribosyl-ATP pyrophosphatase</fullName>
            <shortName evidence="15">PRA-PH</shortName>
            <ecNumber evidence="15">3.6.1.31</ecNumber>
        </recommendedName>
    </domain>
</protein>
<dbReference type="SUPFAM" id="SSF101386">
    <property type="entry name" value="all-alpha NTP pyrophosphatases"/>
    <property type="match status" value="1"/>
</dbReference>
<dbReference type="PANTHER" id="PTHR42945:SF1">
    <property type="entry name" value="HISTIDINE BIOSYNTHESIS BIFUNCTIONAL PROTEIN HIS7"/>
    <property type="match status" value="1"/>
</dbReference>
<dbReference type="EC" id="3.6.1.31" evidence="15"/>
<dbReference type="UniPathway" id="UPA00031">
    <property type="reaction ID" value="UER00007"/>
</dbReference>
<evidence type="ECO:0000256" key="2">
    <source>
        <dbReference type="ARBA" id="ARBA00001460"/>
    </source>
</evidence>
<comment type="catalytic activity">
    <reaction evidence="1 15">
        <text>1-(5-phospho-beta-D-ribosyl)-5'-AMP + H2O = 1-(5-phospho-beta-D-ribosyl)-5-[(5-phospho-beta-D-ribosylamino)methylideneamino]imidazole-4-carboxamide</text>
        <dbReference type="Rhea" id="RHEA:20049"/>
        <dbReference type="ChEBI" id="CHEBI:15377"/>
        <dbReference type="ChEBI" id="CHEBI:58435"/>
        <dbReference type="ChEBI" id="CHEBI:59457"/>
        <dbReference type="EC" id="3.5.4.19"/>
    </reaction>
</comment>
<sequence length="439" mass="50490">MEKKIIPWIVYDRDNAEEFLKQGAEFEAYGADELYIKCDSKDYTEKEEFLKASGELAKQVDIPIIINYKLERFEDVKKALYTGAKAMAVNAWDFMEDSLSVGAGEIEELTTVKALKEASARFGKDRIYLVINEKTENSLIESVKEFVSAIIVDNNWKDFVPKSELPVYIQITEPIQQENEAKDRSQELFKLTKQALLEENTLGILTDFSQREELNAFKRNLKAEGILVNTYESSIPFSEMKKNNDGLLPVVVQDYKTKEVLMVAYMNEEAYNMTVETGKMTYYSRSRSKLWIKGETSGHFQYVKSLTVDCDKDTLLAKVRQIGPACHTGSPTCFFEETYKKPYDDINPLTVLDEVFQVIIDRKEHPKEGSYTNYLFDKGIDKILKKCGEEAAEIIIAAKNPDSSELKYEISDFLYHMMVLMAECGLDWKDIIKELAHRR</sequence>
<dbReference type="AlphaFoldDB" id="A0A7I8DR09"/>
<keyword evidence="14 15" id="KW-0511">Multifunctional enzyme</keyword>
<evidence type="ECO:0000256" key="4">
    <source>
        <dbReference type="ARBA" id="ARBA00005169"/>
    </source>
</evidence>
<gene>
    <name evidence="15" type="primary">hisI</name>
    <name evidence="15" type="synonym">hisIE</name>
    <name evidence="17" type="ORF">bsdcttw_31480</name>
</gene>
<evidence type="ECO:0000256" key="10">
    <source>
        <dbReference type="ARBA" id="ARBA00022741"/>
    </source>
</evidence>
<keyword evidence="13 15" id="KW-0368">Histidine biosynthesis</keyword>
<dbReference type="CDD" id="cd11534">
    <property type="entry name" value="NTP-PPase_HisIE_like"/>
    <property type="match status" value="1"/>
</dbReference>
<keyword evidence="18" id="KW-1185">Reference proteome</keyword>
<dbReference type="InterPro" id="IPR002496">
    <property type="entry name" value="PRib_AMP_CycHydrolase_dom"/>
</dbReference>
<comment type="catalytic activity">
    <reaction evidence="2 15">
        <text>1-(5-phospho-beta-D-ribosyl)-ATP + H2O = 1-(5-phospho-beta-D-ribosyl)-5'-AMP + diphosphate + H(+)</text>
        <dbReference type="Rhea" id="RHEA:22828"/>
        <dbReference type="ChEBI" id="CHEBI:15377"/>
        <dbReference type="ChEBI" id="CHEBI:15378"/>
        <dbReference type="ChEBI" id="CHEBI:33019"/>
        <dbReference type="ChEBI" id="CHEBI:59457"/>
        <dbReference type="ChEBI" id="CHEBI:73183"/>
        <dbReference type="EC" id="3.6.1.31"/>
    </reaction>
</comment>
<evidence type="ECO:0000256" key="13">
    <source>
        <dbReference type="ARBA" id="ARBA00023102"/>
    </source>
</evidence>
<organism evidence="17 18">
    <name type="scientific">Anaerocolumna chitinilytica</name>
    <dbReference type="NCBI Taxonomy" id="1727145"/>
    <lineage>
        <taxon>Bacteria</taxon>
        <taxon>Bacillati</taxon>
        <taxon>Bacillota</taxon>
        <taxon>Clostridia</taxon>
        <taxon>Lachnospirales</taxon>
        <taxon>Lachnospiraceae</taxon>
        <taxon>Anaerocolumna</taxon>
    </lineage>
</organism>
<feature type="region of interest" description="Phosphoribosyl-AMP cyclohydrolase" evidence="15">
    <location>
        <begin position="1"/>
        <end position="351"/>
    </location>
</feature>
<dbReference type="EMBL" id="AP023368">
    <property type="protein sequence ID" value="BCK00108.1"/>
    <property type="molecule type" value="Genomic_DNA"/>
</dbReference>
<evidence type="ECO:0000256" key="11">
    <source>
        <dbReference type="ARBA" id="ARBA00022801"/>
    </source>
</evidence>
<dbReference type="HAMAP" id="MF_01019">
    <property type="entry name" value="HisIE"/>
    <property type="match status" value="1"/>
</dbReference>
<evidence type="ECO:0000259" key="16">
    <source>
        <dbReference type="Pfam" id="PF01502"/>
    </source>
</evidence>
<dbReference type="NCBIfam" id="NF002747">
    <property type="entry name" value="PRK02759.1"/>
    <property type="match status" value="1"/>
</dbReference>
<keyword evidence="8 15" id="KW-0963">Cytoplasm</keyword>
<evidence type="ECO:0000256" key="3">
    <source>
        <dbReference type="ARBA" id="ARBA00004496"/>
    </source>
</evidence>
<evidence type="ECO:0000256" key="15">
    <source>
        <dbReference type="HAMAP-Rule" id="MF_01019"/>
    </source>
</evidence>
<evidence type="ECO:0000256" key="5">
    <source>
        <dbReference type="ARBA" id="ARBA00005204"/>
    </source>
</evidence>
<dbReference type="InterPro" id="IPR023019">
    <property type="entry name" value="His_synth_HisIE"/>
</dbReference>
<feature type="region of interest" description="Phosphoribosyl-ATP pyrophosphohydrolase" evidence="15">
    <location>
        <begin position="352"/>
        <end position="439"/>
    </location>
</feature>
<dbReference type="InterPro" id="IPR026660">
    <property type="entry name" value="PRA-CH"/>
</dbReference>
<dbReference type="KEGG" id="acht:bsdcttw_31480"/>
<evidence type="ECO:0000256" key="8">
    <source>
        <dbReference type="ARBA" id="ARBA00022490"/>
    </source>
</evidence>
<evidence type="ECO:0000256" key="7">
    <source>
        <dbReference type="ARBA" id="ARBA00008299"/>
    </source>
</evidence>
<evidence type="ECO:0000256" key="12">
    <source>
        <dbReference type="ARBA" id="ARBA00022840"/>
    </source>
</evidence>
<evidence type="ECO:0000313" key="17">
    <source>
        <dbReference type="EMBL" id="BCK00108.1"/>
    </source>
</evidence>
<feature type="domain" description="Phosphoribosyl-AMP cyclohydrolase" evidence="16">
    <location>
        <begin position="262"/>
        <end position="335"/>
    </location>
</feature>
<keyword evidence="12 15" id="KW-0067">ATP-binding</keyword>
<dbReference type="InterPro" id="IPR021130">
    <property type="entry name" value="PRib-ATP_PPHydrolase-like"/>
</dbReference>
<dbReference type="InterPro" id="IPR011060">
    <property type="entry name" value="RibuloseP-bd_barrel"/>
</dbReference>
<dbReference type="NCBIfam" id="TIGR03188">
    <property type="entry name" value="histidine_hisI"/>
    <property type="match status" value="1"/>
</dbReference>